<dbReference type="Pfam" id="PF05489">
    <property type="entry name" value="Phage_tail_X"/>
    <property type="match status" value="1"/>
</dbReference>
<reference evidence="1" key="1">
    <citation type="submission" date="2024-06" db="EMBL/GenBank/DDBJ databases">
        <title>Complete Genome Sequence of mouse commensal type strain Neisseria musculi.</title>
        <authorList>
            <person name="Thapa E."/>
            <person name="Aluvathingal J."/>
            <person name="Nadendla S."/>
            <person name="Mehta A."/>
            <person name="Tettelin H."/>
            <person name="Weyand N.J."/>
        </authorList>
    </citation>
    <scope>NUCLEOTIDE SEQUENCE</scope>
    <source>
        <strain evidence="1">NW831</strain>
    </source>
</reference>
<dbReference type="RefSeq" id="WP_187000102.1">
    <property type="nucleotide sequence ID" value="NZ_CP060414.2"/>
</dbReference>
<accession>A0A7H1ME82</accession>
<evidence type="ECO:0000313" key="2">
    <source>
        <dbReference type="Proteomes" id="UP000516412"/>
    </source>
</evidence>
<organism evidence="1 2">
    <name type="scientific">Neisseria musculi</name>
    <dbReference type="NCBI Taxonomy" id="1815583"/>
    <lineage>
        <taxon>Bacteria</taxon>
        <taxon>Pseudomonadati</taxon>
        <taxon>Pseudomonadota</taxon>
        <taxon>Betaproteobacteria</taxon>
        <taxon>Neisseriales</taxon>
        <taxon>Neisseriaceae</taxon>
        <taxon>Neisseria</taxon>
    </lineage>
</organism>
<dbReference type="Proteomes" id="UP000516412">
    <property type="component" value="Chromosome"/>
</dbReference>
<dbReference type="InterPro" id="IPR008861">
    <property type="entry name" value="GpX-like"/>
</dbReference>
<evidence type="ECO:0000313" key="1">
    <source>
        <dbReference type="EMBL" id="QNT59947.1"/>
    </source>
</evidence>
<gene>
    <name evidence="1" type="ORF">H7A79_1782</name>
</gene>
<dbReference type="KEGG" id="nmus:H7A79_1782"/>
<dbReference type="AlphaFoldDB" id="A0A7H1ME82"/>
<keyword evidence="2" id="KW-1185">Reference proteome</keyword>
<protein>
    <submittedName>
        <fullName evidence="1">Phage Tail Protein X family protein</fullName>
    </submittedName>
</protein>
<proteinExistence type="predicted"/>
<dbReference type="EMBL" id="CP060414">
    <property type="protein sequence ID" value="QNT59947.1"/>
    <property type="molecule type" value="Genomic_DNA"/>
</dbReference>
<sequence>MSAVIRYTTRAGDRWDLIAHKHYGNALLTDGLMAANPHLPLAEAFSDGLTVFVPVLETQPKNNQEDMPPWMR</sequence>
<name>A0A7H1ME82_9NEIS</name>